<comment type="caution">
    <text evidence="1">The sequence shown here is derived from an EMBL/GenBank/DDBJ whole genome shotgun (WGS) entry which is preliminary data.</text>
</comment>
<protein>
    <recommendedName>
        <fullName evidence="3">IrrE N-terminal-like domain-containing protein</fullName>
    </recommendedName>
</protein>
<evidence type="ECO:0000313" key="1">
    <source>
        <dbReference type="EMBL" id="OUP59042.1"/>
    </source>
</evidence>
<dbReference type="EMBL" id="NFKL01000007">
    <property type="protein sequence ID" value="OUP59042.1"/>
    <property type="molecule type" value="Genomic_DNA"/>
</dbReference>
<proteinExistence type="predicted"/>
<dbReference type="RefSeq" id="WP_087414729.1">
    <property type="nucleotide sequence ID" value="NZ_JBKTCX010000040.1"/>
</dbReference>
<gene>
    <name evidence="1" type="ORF">B5F15_06125</name>
</gene>
<reference evidence="2" key="1">
    <citation type="submission" date="2017-04" db="EMBL/GenBank/DDBJ databases">
        <title>Function of individual gut microbiota members based on whole genome sequencing of pure cultures obtained from chicken caecum.</title>
        <authorList>
            <person name="Medvecky M."/>
            <person name="Cejkova D."/>
            <person name="Polansky O."/>
            <person name="Karasova D."/>
            <person name="Kubasova T."/>
            <person name="Cizek A."/>
            <person name="Rychlik I."/>
        </authorList>
    </citation>
    <scope>NUCLEOTIDE SEQUENCE [LARGE SCALE GENOMIC DNA]</scope>
    <source>
        <strain evidence="2">An179</strain>
    </source>
</reference>
<dbReference type="Proteomes" id="UP000195326">
    <property type="component" value="Unassembled WGS sequence"/>
</dbReference>
<name>A0A1Y4LXG0_9FIRM</name>
<sequence>MNRIFLRLAPMPMTVKGVTIPDAEGDYTVFINDALCPETRKRVIEHELAHIRQNHFSDTLTVEDAERDAG</sequence>
<accession>A0A1Y4LXG0</accession>
<dbReference type="AlphaFoldDB" id="A0A1Y4LXG0"/>
<evidence type="ECO:0000313" key="2">
    <source>
        <dbReference type="Proteomes" id="UP000195326"/>
    </source>
</evidence>
<evidence type="ECO:0008006" key="3">
    <source>
        <dbReference type="Google" id="ProtNLM"/>
    </source>
</evidence>
<organism evidence="1 2">
    <name type="scientific">Butyricicoccus pullicaecorum</name>
    <dbReference type="NCBI Taxonomy" id="501571"/>
    <lineage>
        <taxon>Bacteria</taxon>
        <taxon>Bacillati</taxon>
        <taxon>Bacillota</taxon>
        <taxon>Clostridia</taxon>
        <taxon>Eubacteriales</taxon>
        <taxon>Butyricicoccaceae</taxon>
        <taxon>Butyricicoccus</taxon>
    </lineage>
</organism>